<name>D5RSX6_9PROT</name>
<feature type="non-terminal residue" evidence="2">
    <location>
        <position position="1"/>
    </location>
</feature>
<keyword evidence="3" id="KW-1185">Reference proteome</keyword>
<accession>D5RSX6</accession>
<evidence type="ECO:0000313" key="3">
    <source>
        <dbReference type="Proteomes" id="UP000005324"/>
    </source>
</evidence>
<dbReference type="InterPro" id="IPR018692">
    <property type="entry name" value="DUF2189"/>
</dbReference>
<dbReference type="EMBL" id="ADVL01000764">
    <property type="protein sequence ID" value="EFH09588.1"/>
    <property type="molecule type" value="Genomic_DNA"/>
</dbReference>
<dbReference type="HOGENOM" id="CLU_1079727_0_0_5"/>
<sequence>APRSVAHDRPWAWLAAGWNDLWAAPGLGLSYGAVLAVAGWALALLSQQVGTLWAILPATAGFFLVAPLLAAGLYEASRRRELGLDCGWRQALAAFRRNASQLALLGGALLLIHLFWVRLAGLLFALCFGPGFAPPLEALPLALLREERLLPFLIAGTATGFLLAALTFGIGALSIPMLVERDISAVEAIIASWQGVMENWRAMALWAGLIVLFTGLALVPLFLGLVVALPLIGHATWHAYRDIYPERPAIPGVTAAG</sequence>
<proteinExistence type="predicted"/>
<protein>
    <recommendedName>
        <fullName evidence="4">DUF2189 domain-containing protein</fullName>
    </recommendedName>
</protein>
<keyword evidence="1" id="KW-0472">Membrane</keyword>
<gene>
    <name evidence="2" type="ORF">HMPREF0731_4188</name>
</gene>
<reference evidence="2 3" key="1">
    <citation type="submission" date="2010-04" db="EMBL/GenBank/DDBJ databases">
        <authorList>
            <person name="Qin X."/>
            <person name="Bachman B."/>
            <person name="Battles P."/>
            <person name="Bell A."/>
            <person name="Bess C."/>
            <person name="Bickham C."/>
            <person name="Chaboub L."/>
            <person name="Chen D."/>
            <person name="Coyle M."/>
            <person name="Deiros D.R."/>
            <person name="Dinh H."/>
            <person name="Forbes L."/>
            <person name="Fowler G."/>
            <person name="Francisco L."/>
            <person name="Fu Q."/>
            <person name="Gubbala S."/>
            <person name="Hale W."/>
            <person name="Han Y."/>
            <person name="Hemphill L."/>
            <person name="Highlander S.K."/>
            <person name="Hirani K."/>
            <person name="Hogues M."/>
            <person name="Jackson L."/>
            <person name="Jakkamsetti A."/>
            <person name="Javaid M."/>
            <person name="Jiang H."/>
            <person name="Korchina V."/>
            <person name="Kovar C."/>
            <person name="Lara F."/>
            <person name="Lee S."/>
            <person name="Mata R."/>
            <person name="Mathew T."/>
            <person name="Moen C."/>
            <person name="Morales K."/>
            <person name="Munidasa M."/>
            <person name="Nazareth L."/>
            <person name="Ngo R."/>
            <person name="Nguyen L."/>
            <person name="Okwuonu G."/>
            <person name="Ongeri F."/>
            <person name="Patil S."/>
            <person name="Petrosino J."/>
            <person name="Pham C."/>
            <person name="Pham P."/>
            <person name="Pu L.-L."/>
            <person name="Puazo M."/>
            <person name="Raj R."/>
            <person name="Reid J."/>
            <person name="Rouhana J."/>
            <person name="Saada N."/>
            <person name="Shang Y."/>
            <person name="Simmons D."/>
            <person name="Thornton R."/>
            <person name="Warren J."/>
            <person name="Weissenberger G."/>
            <person name="Zhang J."/>
            <person name="Zhang L."/>
            <person name="Zhou C."/>
            <person name="Zhu D."/>
            <person name="Muzny D."/>
            <person name="Worley K."/>
            <person name="Gibbs R."/>
        </authorList>
    </citation>
    <scope>NUCLEOTIDE SEQUENCE [LARGE SCALE GENOMIC DNA]</scope>
    <source>
        <strain evidence="2 3">ATCC 49957</strain>
    </source>
</reference>
<evidence type="ECO:0008006" key="4">
    <source>
        <dbReference type="Google" id="ProtNLM"/>
    </source>
</evidence>
<keyword evidence="1" id="KW-1133">Transmembrane helix</keyword>
<dbReference type="RefSeq" id="WP_007003218.1">
    <property type="nucleotide sequence ID" value="NZ_GG770777.1"/>
</dbReference>
<feature type="transmembrane region" description="Helical" evidence="1">
    <location>
        <begin position="51"/>
        <end position="74"/>
    </location>
</feature>
<feature type="transmembrane region" description="Helical" evidence="1">
    <location>
        <begin position="204"/>
        <end position="232"/>
    </location>
</feature>
<keyword evidence="1" id="KW-0812">Transmembrane</keyword>
<dbReference type="Pfam" id="PF09955">
    <property type="entry name" value="DUF2189"/>
    <property type="match status" value="1"/>
</dbReference>
<feature type="transmembrane region" description="Helical" evidence="1">
    <location>
        <begin position="152"/>
        <end position="175"/>
    </location>
</feature>
<dbReference type="AlphaFoldDB" id="D5RSX6"/>
<feature type="transmembrane region" description="Helical" evidence="1">
    <location>
        <begin position="102"/>
        <end position="132"/>
    </location>
</feature>
<evidence type="ECO:0000313" key="2">
    <source>
        <dbReference type="EMBL" id="EFH09588.1"/>
    </source>
</evidence>
<organism evidence="2 3">
    <name type="scientific">Pseudoroseomonas cervicalis ATCC 49957</name>
    <dbReference type="NCBI Taxonomy" id="525371"/>
    <lineage>
        <taxon>Bacteria</taxon>
        <taxon>Pseudomonadati</taxon>
        <taxon>Pseudomonadota</taxon>
        <taxon>Alphaproteobacteria</taxon>
        <taxon>Acetobacterales</taxon>
        <taxon>Roseomonadaceae</taxon>
        <taxon>Roseomonas</taxon>
    </lineage>
</organism>
<feature type="transmembrane region" description="Helical" evidence="1">
    <location>
        <begin position="21"/>
        <end position="45"/>
    </location>
</feature>
<evidence type="ECO:0000256" key="1">
    <source>
        <dbReference type="SAM" id="Phobius"/>
    </source>
</evidence>
<comment type="caution">
    <text evidence="2">The sequence shown here is derived from an EMBL/GenBank/DDBJ whole genome shotgun (WGS) entry which is preliminary data.</text>
</comment>
<dbReference type="Proteomes" id="UP000005324">
    <property type="component" value="Unassembled WGS sequence"/>
</dbReference>